<proteinExistence type="predicted"/>
<dbReference type="EMBL" id="CP144747">
    <property type="protein sequence ID" value="WVZ62318.1"/>
    <property type="molecule type" value="Genomic_DNA"/>
</dbReference>
<protein>
    <submittedName>
        <fullName evidence="1">Uncharacterized protein</fullName>
    </submittedName>
</protein>
<reference evidence="1 2" key="1">
    <citation type="submission" date="2024-02" db="EMBL/GenBank/DDBJ databases">
        <title>High-quality chromosome-scale genome assembly of Pensacola bahiagrass (Paspalum notatum Flugge var. saurae).</title>
        <authorList>
            <person name="Vega J.M."/>
            <person name="Podio M."/>
            <person name="Orjuela J."/>
            <person name="Siena L.A."/>
            <person name="Pessino S.C."/>
            <person name="Combes M.C."/>
            <person name="Mariac C."/>
            <person name="Albertini E."/>
            <person name="Pupilli F."/>
            <person name="Ortiz J.P.A."/>
            <person name="Leblanc O."/>
        </authorList>
    </citation>
    <scope>NUCLEOTIDE SEQUENCE [LARGE SCALE GENOMIC DNA]</scope>
    <source>
        <strain evidence="1">R1</strain>
        <tissue evidence="1">Leaf</tissue>
    </source>
</reference>
<accession>A0AAQ3SWW7</accession>
<organism evidence="1 2">
    <name type="scientific">Paspalum notatum var. saurae</name>
    <dbReference type="NCBI Taxonomy" id="547442"/>
    <lineage>
        <taxon>Eukaryota</taxon>
        <taxon>Viridiplantae</taxon>
        <taxon>Streptophyta</taxon>
        <taxon>Embryophyta</taxon>
        <taxon>Tracheophyta</taxon>
        <taxon>Spermatophyta</taxon>
        <taxon>Magnoliopsida</taxon>
        <taxon>Liliopsida</taxon>
        <taxon>Poales</taxon>
        <taxon>Poaceae</taxon>
        <taxon>PACMAD clade</taxon>
        <taxon>Panicoideae</taxon>
        <taxon>Andropogonodae</taxon>
        <taxon>Paspaleae</taxon>
        <taxon>Paspalinae</taxon>
        <taxon>Paspalum</taxon>
    </lineage>
</organism>
<dbReference type="AlphaFoldDB" id="A0AAQ3SWW7"/>
<name>A0AAQ3SWW7_PASNO</name>
<dbReference type="Proteomes" id="UP001341281">
    <property type="component" value="Chromosome 03"/>
</dbReference>
<evidence type="ECO:0000313" key="1">
    <source>
        <dbReference type="EMBL" id="WVZ62318.1"/>
    </source>
</evidence>
<evidence type="ECO:0000313" key="2">
    <source>
        <dbReference type="Proteomes" id="UP001341281"/>
    </source>
</evidence>
<sequence>MALHATPFQVVYGREPPALTTYNEGVARTLIVDDKLRKRDLFLSEVRDRLLQAQHYSKLQ</sequence>
<keyword evidence="2" id="KW-1185">Reference proteome</keyword>
<gene>
    <name evidence="1" type="ORF">U9M48_012080</name>
</gene>